<feature type="transmembrane region" description="Helical" evidence="18">
    <location>
        <begin position="120"/>
        <end position="143"/>
    </location>
</feature>
<keyword evidence="13 18" id="KW-0472">Membrane</keyword>
<dbReference type="GO" id="GO:0004576">
    <property type="term" value="F:oligosaccharyl transferase activity"/>
    <property type="evidence" value="ECO:0007669"/>
    <property type="project" value="InterPro"/>
</dbReference>
<evidence type="ECO:0000256" key="13">
    <source>
        <dbReference type="ARBA" id="ARBA00023136"/>
    </source>
</evidence>
<evidence type="ECO:0000256" key="16">
    <source>
        <dbReference type="ARBA" id="ARBA00034066"/>
    </source>
</evidence>
<evidence type="ECO:0000313" key="23">
    <source>
        <dbReference type="Proteomes" id="UP000075321"/>
    </source>
</evidence>
<feature type="domain" description="Oligosaccharyl transferase STT3 N-terminal" evidence="19">
    <location>
        <begin position="54"/>
        <end position="444"/>
    </location>
</feature>
<dbReference type="Pfam" id="PF02516">
    <property type="entry name" value="STT3"/>
    <property type="match status" value="1"/>
</dbReference>
<dbReference type="GO" id="GO:0005886">
    <property type="term" value="C:plasma membrane"/>
    <property type="evidence" value="ECO:0007669"/>
    <property type="project" value="UniProtKB-SubCell"/>
</dbReference>
<evidence type="ECO:0000256" key="11">
    <source>
        <dbReference type="ARBA" id="ARBA00022842"/>
    </source>
</evidence>
<dbReference type="Pfam" id="PF18079">
    <property type="entry name" value="AglB_L1"/>
    <property type="match status" value="1"/>
</dbReference>
<feature type="transmembrane region" description="Helical" evidence="18">
    <location>
        <begin position="445"/>
        <end position="467"/>
    </location>
</feature>
<evidence type="ECO:0000256" key="14">
    <source>
        <dbReference type="ARBA" id="ARBA00023211"/>
    </source>
</evidence>
<feature type="domain" description="AglB-like core" evidence="21">
    <location>
        <begin position="526"/>
        <end position="619"/>
    </location>
</feature>
<dbReference type="EMBL" id="LTAZ01000005">
    <property type="protein sequence ID" value="KYH25538.1"/>
    <property type="molecule type" value="Genomic_DNA"/>
</dbReference>
<evidence type="ECO:0000256" key="9">
    <source>
        <dbReference type="ARBA" id="ARBA00022692"/>
    </source>
</evidence>
<keyword evidence="11" id="KW-0460">Magnesium</keyword>
<dbReference type="PATRIC" id="fig|1008153.3.peg.2252"/>
<feature type="transmembrane region" description="Helical" evidence="18">
    <location>
        <begin position="397"/>
        <end position="415"/>
    </location>
</feature>
<dbReference type="InterPro" id="IPR026410">
    <property type="entry name" value="OlisacTrfase_arch"/>
</dbReference>
<dbReference type="Gene3D" id="2.60.40.3390">
    <property type="match status" value="1"/>
</dbReference>
<organism evidence="22 23">
    <name type="scientific">Halalkalicoccus paucihalophilus</name>
    <dbReference type="NCBI Taxonomy" id="1008153"/>
    <lineage>
        <taxon>Archaea</taxon>
        <taxon>Methanobacteriati</taxon>
        <taxon>Methanobacteriota</taxon>
        <taxon>Stenosarchaea group</taxon>
        <taxon>Halobacteria</taxon>
        <taxon>Halobacteriales</taxon>
        <taxon>Halococcaceae</taxon>
        <taxon>Halalkalicoccus</taxon>
    </lineage>
</organism>
<keyword evidence="12 18" id="KW-1133">Transmembrane helix</keyword>
<keyword evidence="7 22" id="KW-0328">Glycosyltransferase</keyword>
<comment type="similarity">
    <text evidence="5">Belongs to the STT3 family.</text>
</comment>
<evidence type="ECO:0000256" key="1">
    <source>
        <dbReference type="ARBA" id="ARBA00001936"/>
    </source>
</evidence>
<evidence type="ECO:0000256" key="18">
    <source>
        <dbReference type="SAM" id="Phobius"/>
    </source>
</evidence>
<feature type="transmembrane region" description="Helical" evidence="18">
    <location>
        <begin position="332"/>
        <end position="352"/>
    </location>
</feature>
<evidence type="ECO:0000259" key="19">
    <source>
        <dbReference type="Pfam" id="PF02516"/>
    </source>
</evidence>
<evidence type="ECO:0000259" key="21">
    <source>
        <dbReference type="Pfam" id="PF22627"/>
    </source>
</evidence>
<dbReference type="OrthoDB" id="82393at2157"/>
<comment type="cofactor">
    <cofactor evidence="1">
        <name>Mn(2+)</name>
        <dbReference type="ChEBI" id="CHEBI:29035"/>
    </cofactor>
</comment>
<evidence type="ECO:0000256" key="10">
    <source>
        <dbReference type="ARBA" id="ARBA00022723"/>
    </source>
</evidence>
<evidence type="ECO:0000256" key="15">
    <source>
        <dbReference type="ARBA" id="ARBA00030679"/>
    </source>
</evidence>
<keyword evidence="10" id="KW-0479">Metal-binding</keyword>
<evidence type="ECO:0000256" key="3">
    <source>
        <dbReference type="ARBA" id="ARBA00004651"/>
    </source>
</evidence>
<feature type="transmembrane region" description="Helical" evidence="18">
    <location>
        <begin position="242"/>
        <end position="261"/>
    </location>
</feature>
<comment type="subcellular location">
    <subcellularLocation>
        <location evidence="3">Cell membrane</location>
        <topology evidence="3">Multi-pass membrane protein</topology>
    </subcellularLocation>
</comment>
<feature type="transmembrane region" description="Helical" evidence="18">
    <location>
        <begin position="422"/>
        <end position="439"/>
    </location>
</feature>
<keyword evidence="9 18" id="KW-0812">Transmembrane</keyword>
<accession>A0A151ACX6</accession>
<name>A0A151ACX6_9EURY</name>
<feature type="transmembrane region" description="Helical" evidence="18">
    <location>
        <begin position="268"/>
        <end position="288"/>
    </location>
</feature>
<dbReference type="Gene3D" id="3.40.50.12610">
    <property type="match status" value="1"/>
</dbReference>
<reference evidence="22 23" key="1">
    <citation type="submission" date="2016-02" db="EMBL/GenBank/DDBJ databases">
        <title>Genome sequence of Halalkalicoccus paucihalophilus DSM 24557.</title>
        <authorList>
            <person name="Poehlein A."/>
            <person name="Daniel R."/>
        </authorList>
    </citation>
    <scope>NUCLEOTIDE SEQUENCE [LARGE SCALE GENOMIC DNA]</scope>
    <source>
        <strain evidence="22 23">DSM 24557</strain>
    </source>
</reference>
<dbReference type="Pfam" id="PF22627">
    <property type="entry name" value="AglB_core-like"/>
    <property type="match status" value="1"/>
</dbReference>
<evidence type="ECO:0000256" key="7">
    <source>
        <dbReference type="ARBA" id="ARBA00022676"/>
    </source>
</evidence>
<protein>
    <recommendedName>
        <fullName evidence="6">dolichyl-phosphooligosaccharide-protein glycotransferase</fullName>
        <ecNumber evidence="6">2.4.99.21</ecNumber>
    </recommendedName>
    <alternativeName>
        <fullName evidence="15">Oligosaccharyl transferase</fullName>
    </alternativeName>
</protein>
<evidence type="ECO:0000256" key="4">
    <source>
        <dbReference type="ARBA" id="ARBA00004922"/>
    </source>
</evidence>
<comment type="catalytic activity">
    <reaction evidence="16">
        <text>an archaeal dolichyl phosphooligosaccharide + [protein]-L-asparagine = an archaeal dolichyl phosphate + a glycoprotein with the oligosaccharide chain attached by N-beta-D-glycosyl linkage to a protein L-asparagine.</text>
        <dbReference type="EC" id="2.4.99.21"/>
    </reaction>
</comment>
<feature type="transmembrane region" description="Helical" evidence="18">
    <location>
        <begin position="150"/>
        <end position="167"/>
    </location>
</feature>
<feature type="transmembrane region" description="Helical" evidence="18">
    <location>
        <begin position="488"/>
        <end position="508"/>
    </location>
</feature>
<dbReference type="Proteomes" id="UP000075321">
    <property type="component" value="Unassembled WGS sequence"/>
</dbReference>
<dbReference type="NCBIfam" id="TIGR04154">
    <property type="entry name" value="archaeo_STT3"/>
    <property type="match status" value="1"/>
</dbReference>
<feature type="transmembrane region" description="Helical" evidence="18">
    <location>
        <begin position="24"/>
        <end position="42"/>
    </location>
</feature>
<comment type="pathway">
    <text evidence="4">Protein modification; protein glycosylation.</text>
</comment>
<dbReference type="RefSeq" id="WP_066382433.1">
    <property type="nucleotide sequence ID" value="NZ_LTAZ01000005.1"/>
</dbReference>
<evidence type="ECO:0000259" key="20">
    <source>
        <dbReference type="Pfam" id="PF18079"/>
    </source>
</evidence>
<gene>
    <name evidence="22" type="primary">aglB</name>
    <name evidence="22" type="ORF">HAPAU_22120</name>
</gene>
<dbReference type="AlphaFoldDB" id="A0A151ACX6"/>
<sequence length="904" mass="96759">MGERTERAYENPDTNAAIGGLRRWYHVPVLGALVAFMLWVRVRAYGTFTGRGLAFSAVDPWYHWRTIVYSVENWPSALSYDVWTGYPSGAYVGQFGTLFDQLIATAALVVGLGDPSQATIYRVALLSVPVMGALVALPTYAIGARLGGRLGGLLGVALLALFPGTFLRRSTVGTLDHHVAEVLFMATAVFAMMAALRVAHRERPVYEQLADRDFAGLKRPLGYGALAGVALALYVWTWPPGVILIGIFGVFFAISLSVDYWRGMSPDHATFVGALALAVTGILTAAVIDRWSASATTFGYLQPLLAFGVAAGCLFMAWLARQWDARGFPRQGYPLAVLGLIALLTAITALVLPDVFGTIASNVRQRLLFGQTSTTLTIVEAQPPENPLGKAFSEYRFAFYTGALGFLSLLARPLFDRTYRDEYLLVAVWALFVTSMAFTQIRFNYYLAVAVAVCNAALIGTLVDWFGSAGSAGSGDGLRLGGLQSYQILIGVAVALLLFVPLVVPAVGATAVGVGASAAPSGDAATWAGSNDWLANNTPEEGHYDGADEDLAYYGTYERPADGDFAYPEGSYGVLSWWDYGHLITVQGERIPHANPFQQNAKSAAAFLTAGSEERAEAVAGAIPAAPNGTLDDRSTAELEAIADGSEDDGAGIRYVMIDDEMAGGKFSAIATWAGPGYGSYLEPRTIQTDDGTATVQGLGESYDETALSRLYYGDAAGMEHYRLVHESPETTQFVSVAYRVDDGQWRPLVINQEYTPSLQFRIAQLQQSPNVDVQVYDQRESHAVKTYERVEGATLTGEAQPGETVTAQIELTVESSDRTFTYTQETTADDEGNYEMTVPYATTDGSGPATGYTDSAVTSEGDYTVSTGGETATVAVPEEAIYAGETVAVESGTPDEGESVDGE</sequence>
<evidence type="ECO:0000256" key="8">
    <source>
        <dbReference type="ARBA" id="ARBA00022679"/>
    </source>
</evidence>
<evidence type="ECO:0000256" key="6">
    <source>
        <dbReference type="ARBA" id="ARBA00012602"/>
    </source>
</evidence>
<dbReference type="InterPro" id="IPR054479">
    <property type="entry name" value="AglB-like_core"/>
</dbReference>
<evidence type="ECO:0000256" key="12">
    <source>
        <dbReference type="ARBA" id="ARBA00022989"/>
    </source>
</evidence>
<evidence type="ECO:0000313" key="22">
    <source>
        <dbReference type="EMBL" id="KYH25538.1"/>
    </source>
</evidence>
<feature type="domain" description="Archaeal glycosylation protein B peripheral" evidence="20">
    <location>
        <begin position="793"/>
        <end position="888"/>
    </location>
</feature>
<feature type="transmembrane region" description="Helical" evidence="18">
    <location>
        <begin position="300"/>
        <end position="320"/>
    </location>
</feature>
<feature type="compositionally biased region" description="Acidic residues" evidence="17">
    <location>
        <begin position="894"/>
        <end position="904"/>
    </location>
</feature>
<proteinExistence type="inferred from homology"/>
<dbReference type="InterPro" id="IPR048307">
    <property type="entry name" value="STT3_N"/>
</dbReference>
<evidence type="ECO:0000256" key="2">
    <source>
        <dbReference type="ARBA" id="ARBA00001946"/>
    </source>
</evidence>
<evidence type="ECO:0000256" key="17">
    <source>
        <dbReference type="SAM" id="MobiDB-lite"/>
    </source>
</evidence>
<feature type="region of interest" description="Disordered" evidence="17">
    <location>
        <begin position="885"/>
        <end position="904"/>
    </location>
</feature>
<feature type="transmembrane region" description="Helical" evidence="18">
    <location>
        <begin position="179"/>
        <end position="199"/>
    </location>
</feature>
<dbReference type="GO" id="GO:0046872">
    <property type="term" value="F:metal ion binding"/>
    <property type="evidence" value="ECO:0007669"/>
    <property type="project" value="UniProtKB-KW"/>
</dbReference>
<dbReference type="PANTHER" id="PTHR13872">
    <property type="entry name" value="DOLICHYL-DIPHOSPHOOLIGOSACCHARIDE--PROTEIN GLYCOSYLTRANSFERASE SUBUNIT"/>
    <property type="match status" value="1"/>
</dbReference>
<keyword evidence="14" id="KW-0464">Manganese</keyword>
<keyword evidence="8 22" id="KW-0808">Transferase</keyword>
<dbReference type="UniPathway" id="UPA00378"/>
<dbReference type="InterPro" id="IPR003674">
    <property type="entry name" value="Oligo_trans_STT3"/>
</dbReference>
<keyword evidence="23" id="KW-1185">Reference proteome</keyword>
<feature type="transmembrane region" description="Helical" evidence="18">
    <location>
        <begin position="220"/>
        <end position="236"/>
    </location>
</feature>
<comment type="cofactor">
    <cofactor evidence="2">
        <name>Mg(2+)</name>
        <dbReference type="ChEBI" id="CHEBI:18420"/>
    </cofactor>
</comment>
<dbReference type="PANTHER" id="PTHR13872:SF1">
    <property type="entry name" value="DOLICHYL-DIPHOSPHOOLIGOSACCHARIDE--PROTEIN GLYCOSYLTRANSFERASE SUBUNIT STT3B"/>
    <property type="match status" value="1"/>
</dbReference>
<dbReference type="EC" id="2.4.99.21" evidence="6"/>
<evidence type="ECO:0000256" key="5">
    <source>
        <dbReference type="ARBA" id="ARBA00010810"/>
    </source>
</evidence>
<comment type="caution">
    <text evidence="22">The sequence shown here is derived from an EMBL/GenBank/DDBJ whole genome shotgun (WGS) entry which is preliminary data.</text>
</comment>
<dbReference type="InterPro" id="IPR041154">
    <property type="entry name" value="AglB_P1"/>
</dbReference>